<evidence type="ECO:0000256" key="2">
    <source>
        <dbReference type="ARBA" id="ARBA00022603"/>
    </source>
</evidence>
<dbReference type="KEGG" id="nli:G3M70_16370"/>
<dbReference type="CDD" id="cd02440">
    <property type="entry name" value="AdoMet_MTases"/>
    <property type="match status" value="1"/>
</dbReference>
<dbReference type="PROSITE" id="PS51608">
    <property type="entry name" value="SAM_MT_UBIE"/>
    <property type="match status" value="1"/>
</dbReference>
<dbReference type="NCBIfam" id="TIGR01934">
    <property type="entry name" value="MenG_MenH_UbiE"/>
    <property type="match status" value="1"/>
</dbReference>
<feature type="binding site" evidence="5">
    <location>
        <position position="73"/>
    </location>
    <ligand>
        <name>S-adenosyl-L-methionine</name>
        <dbReference type="ChEBI" id="CHEBI:59789"/>
    </ligand>
</feature>
<dbReference type="Gene3D" id="3.40.50.150">
    <property type="entry name" value="Vaccinia Virus protein VP39"/>
    <property type="match status" value="1"/>
</dbReference>
<protein>
    <recommendedName>
        <fullName evidence="5">Demethylmenaquinone methyltransferase</fullName>
        <ecNumber evidence="5">2.1.1.163</ecNumber>
    </recommendedName>
</protein>
<name>A0A7T0BZG5_9BACT</name>
<keyword evidence="4 5" id="KW-0949">S-adenosyl-L-methionine</keyword>
<dbReference type="EMBL" id="CP048685">
    <property type="protein sequence ID" value="QPJ63367.1"/>
    <property type="molecule type" value="Genomic_DNA"/>
</dbReference>
<dbReference type="SUPFAM" id="SSF53335">
    <property type="entry name" value="S-adenosyl-L-methionine-dependent methyltransferases"/>
    <property type="match status" value="1"/>
</dbReference>
<proteinExistence type="inferred from homology"/>
<dbReference type="AlphaFoldDB" id="A0A7T0BZG5"/>
<comment type="pathway">
    <text evidence="5">Quinol/quinone metabolism; menaquinone biosynthesis; menaquinol from 1,4-dihydroxy-2-naphthoate: step 2/2.</text>
</comment>
<dbReference type="PROSITE" id="PS01184">
    <property type="entry name" value="UBIE_2"/>
    <property type="match status" value="1"/>
</dbReference>
<dbReference type="Pfam" id="PF01209">
    <property type="entry name" value="Ubie_methyltran"/>
    <property type="match status" value="1"/>
</dbReference>
<organism evidence="6 7">
    <name type="scientific">Candidatus Nitronauta litoralis</name>
    <dbReference type="NCBI Taxonomy" id="2705533"/>
    <lineage>
        <taxon>Bacteria</taxon>
        <taxon>Pseudomonadati</taxon>
        <taxon>Nitrospinota/Tectimicrobiota group</taxon>
        <taxon>Nitrospinota</taxon>
        <taxon>Nitrospinia</taxon>
        <taxon>Nitrospinales</taxon>
        <taxon>Nitrospinaceae</taxon>
        <taxon>Candidatus Nitronauta</taxon>
    </lineage>
</organism>
<evidence type="ECO:0000256" key="1">
    <source>
        <dbReference type="ARBA" id="ARBA00022428"/>
    </source>
</evidence>
<feature type="binding site" evidence="5">
    <location>
        <position position="95"/>
    </location>
    <ligand>
        <name>S-adenosyl-L-methionine</name>
        <dbReference type="ChEBI" id="CHEBI:59789"/>
    </ligand>
</feature>
<dbReference type="HAMAP" id="MF_01813">
    <property type="entry name" value="MenG_UbiE_methyltr"/>
    <property type="match status" value="1"/>
</dbReference>
<gene>
    <name evidence="6" type="primary">ubiE</name>
    <name evidence="5" type="synonym">menG</name>
    <name evidence="6" type="ORF">G3M70_16370</name>
</gene>
<evidence type="ECO:0000313" key="7">
    <source>
        <dbReference type="Proteomes" id="UP000594688"/>
    </source>
</evidence>
<accession>A0A7T0BZG5</accession>
<evidence type="ECO:0000313" key="6">
    <source>
        <dbReference type="EMBL" id="QPJ63367.1"/>
    </source>
</evidence>
<comment type="similarity">
    <text evidence="5">Belongs to the class I-like SAM-binding methyltransferase superfamily. MenG/UbiE family.</text>
</comment>
<dbReference type="InterPro" id="IPR004033">
    <property type="entry name" value="UbiE/COQ5_MeTrFase"/>
</dbReference>
<dbReference type="GO" id="GO:0032259">
    <property type="term" value="P:methylation"/>
    <property type="evidence" value="ECO:0007669"/>
    <property type="project" value="UniProtKB-KW"/>
</dbReference>
<dbReference type="EC" id="2.1.1.163" evidence="5"/>
<evidence type="ECO:0000256" key="5">
    <source>
        <dbReference type="HAMAP-Rule" id="MF_01813"/>
    </source>
</evidence>
<keyword evidence="1 5" id="KW-0474">Menaquinone biosynthesis</keyword>
<keyword evidence="2 5" id="KW-0489">Methyltransferase</keyword>
<comment type="function">
    <text evidence="5">Methyltransferase required for the conversion of demethylmenaquinol (DMKH2) to menaquinol (MKH2).</text>
</comment>
<dbReference type="PANTHER" id="PTHR43591:SF24">
    <property type="entry name" value="2-METHOXY-6-POLYPRENYL-1,4-BENZOQUINOL METHYLASE, MITOCHONDRIAL"/>
    <property type="match status" value="1"/>
</dbReference>
<reference evidence="6 7" key="1">
    <citation type="submission" date="2020-02" db="EMBL/GenBank/DDBJ databases">
        <title>Genomic and physiological characterization of two novel Nitrospinaceae genera.</title>
        <authorList>
            <person name="Mueller A.J."/>
            <person name="Jung M.-Y."/>
            <person name="Strachan C.R."/>
            <person name="Herbold C.W."/>
            <person name="Kirkegaard R.H."/>
            <person name="Daims H."/>
        </authorList>
    </citation>
    <scope>NUCLEOTIDE SEQUENCE [LARGE SCALE GENOMIC DNA]</scope>
    <source>
        <strain evidence="6">EB</strain>
    </source>
</reference>
<comment type="catalytic activity">
    <reaction evidence="5">
        <text>a 2-demethylmenaquinol + S-adenosyl-L-methionine = a menaquinol + S-adenosyl-L-homocysteine + H(+)</text>
        <dbReference type="Rhea" id="RHEA:42640"/>
        <dbReference type="Rhea" id="RHEA-COMP:9539"/>
        <dbReference type="Rhea" id="RHEA-COMP:9563"/>
        <dbReference type="ChEBI" id="CHEBI:15378"/>
        <dbReference type="ChEBI" id="CHEBI:18151"/>
        <dbReference type="ChEBI" id="CHEBI:55437"/>
        <dbReference type="ChEBI" id="CHEBI:57856"/>
        <dbReference type="ChEBI" id="CHEBI:59789"/>
        <dbReference type="EC" id="2.1.1.163"/>
    </reaction>
</comment>
<dbReference type="InterPro" id="IPR023576">
    <property type="entry name" value="UbiE/COQ5_MeTrFase_CS"/>
</dbReference>
<dbReference type="Proteomes" id="UP000594688">
    <property type="component" value="Chromosome"/>
</dbReference>
<dbReference type="GO" id="GO:0009234">
    <property type="term" value="P:menaquinone biosynthetic process"/>
    <property type="evidence" value="ECO:0007669"/>
    <property type="project" value="UniProtKB-UniRule"/>
</dbReference>
<keyword evidence="3 5" id="KW-0808">Transferase</keyword>
<evidence type="ECO:0000256" key="4">
    <source>
        <dbReference type="ARBA" id="ARBA00022691"/>
    </source>
</evidence>
<evidence type="ECO:0000256" key="3">
    <source>
        <dbReference type="ARBA" id="ARBA00022679"/>
    </source>
</evidence>
<dbReference type="InterPro" id="IPR029063">
    <property type="entry name" value="SAM-dependent_MTases_sf"/>
</dbReference>
<sequence>MKKNAEKPELISANQIVSQKAHNIQWMFNSIAHRYDLLNRLLSGGMDIRWRRKMVRKLAPVEGESILDLATGTADVALEILHQTRGHLNRLIGLDFSPAMLALAKDKLSATAATPTQIALAAGAAESIPISDSQFDGLTVAFGVRNYADLDRGLTEMARVLKPGGRAIILEFSLPRSRILCFGYKLYFKKILPLLGGLISGQPDAYQYLPDSVETFPVRNALREKLLAAGFESVEYKDMSLGIVTLYQAFKSESNQPFSQ</sequence>
<dbReference type="GO" id="GO:0043770">
    <property type="term" value="F:demethylmenaquinone methyltransferase activity"/>
    <property type="evidence" value="ECO:0007669"/>
    <property type="project" value="UniProtKB-UniRule"/>
</dbReference>
<dbReference type="PANTHER" id="PTHR43591">
    <property type="entry name" value="METHYLTRANSFERASE"/>
    <property type="match status" value="1"/>
</dbReference>
<dbReference type="GO" id="GO:0008425">
    <property type="term" value="F:2-methoxy-6-polyprenyl-1,4-benzoquinol methyltransferase activity"/>
    <property type="evidence" value="ECO:0007669"/>
    <property type="project" value="TreeGrafter"/>
</dbReference>
<dbReference type="UniPathway" id="UPA00079">
    <property type="reaction ID" value="UER00169"/>
</dbReference>
<dbReference type="PROSITE" id="PS01183">
    <property type="entry name" value="UBIE_1"/>
    <property type="match status" value="1"/>
</dbReference>
<dbReference type="NCBIfam" id="NF001244">
    <property type="entry name" value="PRK00216.1-5"/>
    <property type="match status" value="1"/>
</dbReference>
<comment type="caution">
    <text evidence="5">Lacks conserved residue(s) required for the propagation of feature annotation.</text>
</comment>